<protein>
    <submittedName>
        <fullName evidence="2">Uncharacterized protein</fullName>
    </submittedName>
</protein>
<dbReference type="AlphaFoldDB" id="A0AAW1R3K7"/>
<sequence length="619" mass="68706">MELFKNFQSKELNGQQIRATPEVPRRVSVIDTIAVITGNKCAKKTWSELQKNLPKVVQNLHHFKFPGKGQRETPVVGAKGLVTIMNLLQGERAAKFRAAEADVLVGYLGGLRTFDASAASSKSPPTASAASMEIFKNFQSKELTGQQIRATNEVPRRVSVYDIIEVMTGNPNPRQLTANLCERFPEVVQVTDKFKFPGKGQRETPVVGAKGLVTIMNLLQGERAASFRAAEADVLVRYLGSERTFDASAAGSKSIPTASAASMEVFRNFQSKGLDGQHIRATNEVPRRVSVYDAISVMTGHDSYHQTWLNLSERFPEVLSEIGYFKFPGRGQQETPVVGAKGLVTIMNLLQGERAAKFRAAEADVLVRYLGGDLSLIQHVKDIHQAQQQMLADHPARMFGEHVEAVKELGDLGEAKSQLEAMVATTEKLIAMKPELQQTAALLHSFPFDKFGTYLDMRCREMTIRQQECDLDDRQLGTKQKRFELTQKEDEHSIRMKRDHGDLDDRSAKRRRYNSDTDKGVTIMGIVKDLAARAKDPGAFMKTATGMEIYLKAWREFADQLVPGYHKPRLYKADAADSIAATIAKWIADAQPKGDTGIKKYFQAAQPANAPVADADLYD</sequence>
<dbReference type="Proteomes" id="UP001438707">
    <property type="component" value="Unassembled WGS sequence"/>
</dbReference>
<evidence type="ECO:0000313" key="2">
    <source>
        <dbReference type="EMBL" id="KAK9827822.1"/>
    </source>
</evidence>
<reference evidence="2 3" key="1">
    <citation type="journal article" date="2024" name="Nat. Commun.">
        <title>Phylogenomics reveals the evolutionary origins of lichenization in chlorophyte algae.</title>
        <authorList>
            <person name="Puginier C."/>
            <person name="Libourel C."/>
            <person name="Otte J."/>
            <person name="Skaloud P."/>
            <person name="Haon M."/>
            <person name="Grisel S."/>
            <person name="Petersen M."/>
            <person name="Berrin J.G."/>
            <person name="Delaux P.M."/>
            <person name="Dal Grande F."/>
            <person name="Keller J."/>
        </authorList>
    </citation>
    <scope>NUCLEOTIDE SEQUENCE [LARGE SCALE GENOMIC DNA]</scope>
    <source>
        <strain evidence="2 3">SAG 2145</strain>
    </source>
</reference>
<evidence type="ECO:0000256" key="1">
    <source>
        <dbReference type="SAM" id="MobiDB-lite"/>
    </source>
</evidence>
<organism evidence="2 3">
    <name type="scientific">Apatococcus lobatus</name>
    <dbReference type="NCBI Taxonomy" id="904363"/>
    <lineage>
        <taxon>Eukaryota</taxon>
        <taxon>Viridiplantae</taxon>
        <taxon>Chlorophyta</taxon>
        <taxon>core chlorophytes</taxon>
        <taxon>Trebouxiophyceae</taxon>
        <taxon>Chlorellales</taxon>
        <taxon>Chlorellaceae</taxon>
        <taxon>Apatococcus</taxon>
    </lineage>
</organism>
<evidence type="ECO:0000313" key="3">
    <source>
        <dbReference type="Proteomes" id="UP001438707"/>
    </source>
</evidence>
<dbReference type="EMBL" id="JALJOS010000017">
    <property type="protein sequence ID" value="KAK9827822.1"/>
    <property type="molecule type" value="Genomic_DNA"/>
</dbReference>
<comment type="caution">
    <text evidence="2">The sequence shown here is derived from an EMBL/GenBank/DDBJ whole genome shotgun (WGS) entry which is preliminary data.</text>
</comment>
<feature type="region of interest" description="Disordered" evidence="1">
    <location>
        <begin position="485"/>
        <end position="511"/>
    </location>
</feature>
<gene>
    <name evidence="2" type="ORF">WJX74_003976</name>
</gene>
<keyword evidence="3" id="KW-1185">Reference proteome</keyword>
<accession>A0AAW1R3K7</accession>
<proteinExistence type="predicted"/>
<name>A0AAW1R3K7_9CHLO</name>